<comment type="subcellular location">
    <subcellularLocation>
        <location evidence="1">Cytoplasm</location>
        <location evidence="1">Cytosol</location>
    </subcellularLocation>
</comment>
<evidence type="ECO:0000256" key="3">
    <source>
        <dbReference type="ARBA" id="ARBA00022490"/>
    </source>
</evidence>
<evidence type="ECO:0000256" key="2">
    <source>
        <dbReference type="ARBA" id="ARBA00005254"/>
    </source>
</evidence>
<evidence type="ECO:0000256" key="6">
    <source>
        <dbReference type="ARBA" id="ARBA00036541"/>
    </source>
</evidence>
<evidence type="ECO:0000256" key="5">
    <source>
        <dbReference type="ARBA" id="ARBA00036343"/>
    </source>
</evidence>
<dbReference type="Proteomes" id="UP001597221">
    <property type="component" value="Unassembled WGS sequence"/>
</dbReference>
<reference evidence="15" key="1">
    <citation type="journal article" date="2019" name="Int. J. Syst. Evol. Microbiol.">
        <title>The Global Catalogue of Microorganisms (GCM) 10K type strain sequencing project: providing services to taxonomists for standard genome sequencing and annotation.</title>
        <authorList>
            <consortium name="The Broad Institute Genomics Platform"/>
            <consortium name="The Broad Institute Genome Sequencing Center for Infectious Disease"/>
            <person name="Wu L."/>
            <person name="Ma J."/>
        </authorList>
    </citation>
    <scope>NUCLEOTIDE SEQUENCE [LARGE SCALE GENOMIC DNA]</scope>
    <source>
        <strain evidence="15">CGMCC 1.12376</strain>
    </source>
</reference>
<evidence type="ECO:0000256" key="8">
    <source>
        <dbReference type="ARBA" id="ARBA00039903"/>
    </source>
</evidence>
<dbReference type="InterPro" id="IPR001753">
    <property type="entry name" value="Enoyl-CoA_hydra/iso"/>
</dbReference>
<evidence type="ECO:0000256" key="1">
    <source>
        <dbReference type="ARBA" id="ARBA00004514"/>
    </source>
</evidence>
<comment type="similarity">
    <text evidence="2 13">Belongs to the enoyl-CoA hydratase/isomerase family.</text>
</comment>
<evidence type="ECO:0000256" key="10">
    <source>
        <dbReference type="ARBA" id="ARBA00042182"/>
    </source>
</evidence>
<comment type="caution">
    <text evidence="14">The sequence shown here is derived from an EMBL/GenBank/DDBJ whole genome shotgun (WGS) entry which is preliminary data.</text>
</comment>
<dbReference type="PANTHER" id="PTHR11941">
    <property type="entry name" value="ENOYL-COA HYDRATASE-RELATED"/>
    <property type="match status" value="1"/>
</dbReference>
<protein>
    <recommendedName>
        <fullName evidence="8">Ethylmalonyl-CoA decarboxylase</fullName>
        <ecNumber evidence="7">4.1.1.94</ecNumber>
    </recommendedName>
    <alternativeName>
        <fullName evidence="10">Enoyl-CoA hydratase domain-containing protein 1</fullName>
    </alternativeName>
    <alternativeName>
        <fullName evidence="9">Methylmalonyl-CoA decarboxylase</fullName>
    </alternativeName>
</protein>
<evidence type="ECO:0000256" key="9">
    <source>
        <dbReference type="ARBA" id="ARBA00042052"/>
    </source>
</evidence>
<proteinExistence type="inferred from homology"/>
<evidence type="ECO:0000313" key="15">
    <source>
        <dbReference type="Proteomes" id="UP001597221"/>
    </source>
</evidence>
<dbReference type="CDD" id="cd06558">
    <property type="entry name" value="crotonase-like"/>
    <property type="match status" value="1"/>
</dbReference>
<keyword evidence="15" id="KW-1185">Reference proteome</keyword>
<dbReference type="PANTHER" id="PTHR11941:SF27">
    <property type="entry name" value="ETHYLMALONYL-COA DECARBOXYLASE"/>
    <property type="match status" value="1"/>
</dbReference>
<comment type="catalytic activity">
    <reaction evidence="6">
        <text>(2R)-ethylmalonyl-CoA + H(+) = butanoyl-CoA + CO2</text>
        <dbReference type="Rhea" id="RHEA:59540"/>
        <dbReference type="ChEBI" id="CHEBI:15378"/>
        <dbReference type="ChEBI" id="CHEBI:16526"/>
        <dbReference type="ChEBI" id="CHEBI:57371"/>
        <dbReference type="ChEBI" id="CHEBI:85316"/>
        <dbReference type="EC" id="4.1.1.94"/>
    </reaction>
    <physiologicalReaction direction="left-to-right" evidence="6">
        <dbReference type="Rhea" id="RHEA:59541"/>
    </physiologicalReaction>
</comment>
<dbReference type="Pfam" id="PF00378">
    <property type="entry name" value="ECH_1"/>
    <property type="match status" value="1"/>
</dbReference>
<name>A0ABW4HQF9_9BACI</name>
<evidence type="ECO:0000256" key="11">
    <source>
        <dbReference type="ARBA" id="ARBA00047446"/>
    </source>
</evidence>
<dbReference type="Gene3D" id="3.90.226.10">
    <property type="entry name" value="2-enoyl-CoA Hydratase, Chain A, domain 1"/>
    <property type="match status" value="1"/>
</dbReference>
<evidence type="ECO:0000256" key="4">
    <source>
        <dbReference type="ARBA" id="ARBA00023239"/>
    </source>
</evidence>
<dbReference type="PROSITE" id="PS00166">
    <property type="entry name" value="ENOYL_COA_HYDRATASE"/>
    <property type="match status" value="1"/>
</dbReference>
<evidence type="ECO:0000256" key="13">
    <source>
        <dbReference type="RuleBase" id="RU003707"/>
    </source>
</evidence>
<dbReference type="SUPFAM" id="SSF52096">
    <property type="entry name" value="ClpP/crotonase"/>
    <property type="match status" value="1"/>
</dbReference>
<keyword evidence="4" id="KW-0456">Lyase</keyword>
<comment type="function">
    <text evidence="12">Decarboxylates ethylmalonyl-CoA, a potentially toxic metabolite, to form butyryl-CoA, suggesting it might be involved in metabolite proofreading. Acts preferentially on (S)-ethylmalonyl-CoA but also has some activity on the (R)-isomer. Also has methylmalonyl-CoA decarboxylase activity at lower level.</text>
</comment>
<dbReference type="EC" id="4.1.1.94" evidence="7"/>
<keyword evidence="3" id="KW-0963">Cytoplasm</keyword>
<dbReference type="InterPro" id="IPR029045">
    <property type="entry name" value="ClpP/crotonase-like_dom_sf"/>
</dbReference>
<dbReference type="RefSeq" id="WP_251511053.1">
    <property type="nucleotide sequence ID" value="NZ_JAMBON010000001.1"/>
</dbReference>
<evidence type="ECO:0000313" key="14">
    <source>
        <dbReference type="EMBL" id="MFD1607591.1"/>
    </source>
</evidence>
<gene>
    <name evidence="14" type="ORF">ACFSBH_08000</name>
</gene>
<comment type="catalytic activity">
    <reaction evidence="11">
        <text>(S)-methylmalonyl-CoA + H(+) = propanoyl-CoA + CO2</text>
        <dbReference type="Rhea" id="RHEA:61340"/>
        <dbReference type="ChEBI" id="CHEBI:15378"/>
        <dbReference type="ChEBI" id="CHEBI:16526"/>
        <dbReference type="ChEBI" id="CHEBI:57327"/>
        <dbReference type="ChEBI" id="CHEBI:57392"/>
        <dbReference type="EC" id="4.1.1.94"/>
    </reaction>
    <physiologicalReaction direction="left-to-right" evidence="11">
        <dbReference type="Rhea" id="RHEA:61341"/>
    </physiologicalReaction>
</comment>
<accession>A0ABW4HQF9</accession>
<dbReference type="EMBL" id="JBHUDE010000040">
    <property type="protein sequence ID" value="MFD1607591.1"/>
    <property type="molecule type" value="Genomic_DNA"/>
</dbReference>
<organism evidence="14 15">
    <name type="scientific">Oceanobacillus luteolus</name>
    <dbReference type="NCBI Taxonomy" id="1274358"/>
    <lineage>
        <taxon>Bacteria</taxon>
        <taxon>Bacillati</taxon>
        <taxon>Bacillota</taxon>
        <taxon>Bacilli</taxon>
        <taxon>Bacillales</taxon>
        <taxon>Bacillaceae</taxon>
        <taxon>Oceanobacillus</taxon>
    </lineage>
</organism>
<evidence type="ECO:0000256" key="7">
    <source>
        <dbReference type="ARBA" id="ARBA00038883"/>
    </source>
</evidence>
<comment type="catalytic activity">
    <reaction evidence="5">
        <text>(2S)-ethylmalonyl-CoA + H(+) = butanoyl-CoA + CO2</text>
        <dbReference type="Rhea" id="RHEA:32131"/>
        <dbReference type="ChEBI" id="CHEBI:15378"/>
        <dbReference type="ChEBI" id="CHEBI:16526"/>
        <dbReference type="ChEBI" id="CHEBI:57371"/>
        <dbReference type="ChEBI" id="CHEBI:60909"/>
        <dbReference type="EC" id="4.1.1.94"/>
    </reaction>
    <physiologicalReaction direction="left-to-right" evidence="5">
        <dbReference type="Rhea" id="RHEA:32132"/>
    </physiologicalReaction>
</comment>
<sequence>MGELITYERHMDDYGIIRLNRPEKRNAISMEMTALLKDKIQKAEKDNLKFLIITGAGNTMFAAGGDLSELHGELSSEEAYFRLFPMMEVLESILYFPVPVIAKLNGNALGGGCELATACDIRIAKENTKFGYIQSTIGILPGWGGGALLYEKVQPSFALDWITRGDVLSVQELKDRGWIHQIIEEESWEDEKYLSPYIEKSAQQMRLLKAQYRAVIQPEELRRRMVEEVKASASLWESEAHKKALENFSLRKK</sequence>
<evidence type="ECO:0000256" key="12">
    <source>
        <dbReference type="ARBA" id="ARBA00056546"/>
    </source>
</evidence>
<dbReference type="InterPro" id="IPR018376">
    <property type="entry name" value="Enoyl-CoA_hyd/isom_CS"/>
</dbReference>